<dbReference type="InterPro" id="IPR016193">
    <property type="entry name" value="Cytidine_deaminase-like"/>
</dbReference>
<proteinExistence type="predicted"/>
<reference evidence="5 6" key="1">
    <citation type="submission" date="2018-11" db="EMBL/GenBank/DDBJ databases">
        <title>Genome sequence and assembly of Colletotrichum spinosum.</title>
        <authorList>
            <person name="Gan P."/>
            <person name="Shirasu K."/>
        </authorList>
    </citation>
    <scope>NUCLEOTIDE SEQUENCE [LARGE SCALE GENOMIC DNA]</scope>
    <source>
        <strain evidence="5 6">CBS 515.97</strain>
    </source>
</reference>
<dbReference type="GO" id="GO:0003676">
    <property type="term" value="F:nucleic acid binding"/>
    <property type="evidence" value="ECO:0007669"/>
    <property type="project" value="InterPro"/>
</dbReference>
<dbReference type="Pfam" id="PF08699">
    <property type="entry name" value="ArgoL1"/>
    <property type="match status" value="1"/>
</dbReference>
<dbReference type="Pfam" id="PF16488">
    <property type="entry name" value="ArgoL2"/>
    <property type="match status" value="1"/>
</dbReference>
<name>A0A4R8QPS9_9PEZI</name>
<dbReference type="GO" id="GO:0003824">
    <property type="term" value="F:catalytic activity"/>
    <property type="evidence" value="ECO:0007669"/>
    <property type="project" value="InterPro"/>
</dbReference>
<evidence type="ECO:0000256" key="1">
    <source>
        <dbReference type="SAM" id="Coils"/>
    </source>
</evidence>
<dbReference type="Gene3D" id="3.40.140.10">
    <property type="entry name" value="Cytidine Deaminase, domain 2"/>
    <property type="match status" value="1"/>
</dbReference>
<dbReference type="SMART" id="SM00950">
    <property type="entry name" value="Piwi"/>
    <property type="match status" value="1"/>
</dbReference>
<comment type="caution">
    <text evidence="5">The sequence shown here is derived from an EMBL/GenBank/DDBJ whole genome shotgun (WGS) entry which is preliminary data.</text>
</comment>
<dbReference type="EMBL" id="QAPG01000016">
    <property type="protein sequence ID" value="TDZ38534.1"/>
    <property type="molecule type" value="Genomic_DNA"/>
</dbReference>
<dbReference type="InterPro" id="IPR036085">
    <property type="entry name" value="PAZ_dom_sf"/>
</dbReference>
<dbReference type="InterPro" id="IPR002125">
    <property type="entry name" value="CMP_dCMP_dom"/>
</dbReference>
<evidence type="ECO:0000313" key="6">
    <source>
        <dbReference type="Proteomes" id="UP000295083"/>
    </source>
</evidence>
<dbReference type="InterPro" id="IPR014811">
    <property type="entry name" value="ArgoL1"/>
</dbReference>
<dbReference type="SUPFAM" id="SSF53098">
    <property type="entry name" value="Ribonuclease H-like"/>
    <property type="match status" value="1"/>
</dbReference>
<dbReference type="PROSITE" id="PS51747">
    <property type="entry name" value="CYT_DCMP_DEAMINASES_2"/>
    <property type="match status" value="1"/>
</dbReference>
<evidence type="ECO:0000256" key="2">
    <source>
        <dbReference type="SAM" id="MobiDB-lite"/>
    </source>
</evidence>
<dbReference type="GO" id="GO:0006139">
    <property type="term" value="P:nucleobase-containing compound metabolic process"/>
    <property type="evidence" value="ECO:0007669"/>
    <property type="project" value="UniProtKB-ARBA"/>
</dbReference>
<evidence type="ECO:0000259" key="4">
    <source>
        <dbReference type="PROSITE" id="PS51747"/>
    </source>
</evidence>
<dbReference type="CDD" id="cd04657">
    <property type="entry name" value="Piwi_ago-like"/>
    <property type="match status" value="1"/>
</dbReference>
<feature type="coiled-coil region" evidence="1">
    <location>
        <begin position="219"/>
        <end position="267"/>
    </location>
</feature>
<dbReference type="InterPro" id="IPR012337">
    <property type="entry name" value="RNaseH-like_sf"/>
</dbReference>
<feature type="region of interest" description="Disordered" evidence="2">
    <location>
        <begin position="377"/>
        <end position="403"/>
    </location>
</feature>
<dbReference type="InterPro" id="IPR036397">
    <property type="entry name" value="RNaseH_sf"/>
</dbReference>
<dbReference type="SMART" id="SM01163">
    <property type="entry name" value="DUF1785"/>
    <property type="match status" value="1"/>
</dbReference>
<dbReference type="SUPFAM" id="SSF53927">
    <property type="entry name" value="Cytidine deaminase-like"/>
    <property type="match status" value="1"/>
</dbReference>
<dbReference type="PROSITE" id="PS50822">
    <property type="entry name" value="PIWI"/>
    <property type="match status" value="1"/>
</dbReference>
<evidence type="ECO:0000259" key="3">
    <source>
        <dbReference type="PROSITE" id="PS50822"/>
    </source>
</evidence>
<organism evidence="5 6">
    <name type="scientific">Colletotrichum spinosum</name>
    <dbReference type="NCBI Taxonomy" id="1347390"/>
    <lineage>
        <taxon>Eukaryota</taxon>
        <taxon>Fungi</taxon>
        <taxon>Dikarya</taxon>
        <taxon>Ascomycota</taxon>
        <taxon>Pezizomycotina</taxon>
        <taxon>Sordariomycetes</taxon>
        <taxon>Hypocreomycetidae</taxon>
        <taxon>Glomerellales</taxon>
        <taxon>Glomerellaceae</taxon>
        <taxon>Colletotrichum</taxon>
        <taxon>Colletotrichum orbiculare species complex</taxon>
    </lineage>
</organism>
<evidence type="ECO:0000313" key="5">
    <source>
        <dbReference type="EMBL" id="TDZ38534.1"/>
    </source>
</evidence>
<feature type="domain" description="Piwi" evidence="3">
    <location>
        <begin position="908"/>
        <end position="1221"/>
    </location>
</feature>
<dbReference type="Pfam" id="PF18785">
    <property type="entry name" value="Inv-AAD"/>
    <property type="match status" value="1"/>
</dbReference>
<dbReference type="InterPro" id="IPR032472">
    <property type="entry name" value="ArgoL2"/>
</dbReference>
<dbReference type="InterPro" id="IPR045246">
    <property type="entry name" value="Piwi_ago-like"/>
</dbReference>
<dbReference type="Gene3D" id="2.170.260.10">
    <property type="entry name" value="paz domain"/>
    <property type="match status" value="1"/>
</dbReference>
<dbReference type="InterPro" id="IPR003165">
    <property type="entry name" value="Piwi"/>
</dbReference>
<dbReference type="SUPFAM" id="SSF101690">
    <property type="entry name" value="PAZ domain"/>
    <property type="match status" value="1"/>
</dbReference>
<dbReference type="Proteomes" id="UP000295083">
    <property type="component" value="Unassembled WGS sequence"/>
</dbReference>
<sequence>MTSEMDAIQSAPIAPGDHMAYLQYALSLAKQSPPKPTNFRVGAVLVNPASNTVVSTGYTLELPGNTHAEQCCFMKLAEQHEVAEEELGSVIKTPLVLYTTMEPCSTRLSGNLPCTKRILQLRSVIKSVYVGVQEPEKFVKDNTGRAALERVGIDFVHIKGLEGDILKAVAAEVIVAAEVTVAAVEVIAAAVEVIAVVVVVTVVEEVPFVETVVVETVAAVAAMEETAAATEEIAAAMEEIAAASEEIAAASEEIAVASEEIAAASEEIVAGGDLTPVVPLAKNCSMAKEGIAIPQPDPKITELENEIIKQHQAKDVALVKQMSSLKLKSSSSDVTNMPRRPAYGTKGKKVVLWVNYFRLEVKSDVLWRYNLEVRKGEKQNDAEAEGKESKGKEKAKGRGDGPAASIPMRKLKFILEAALEEIRRLVPGAVLATEFKSQLVSLNQLKLAQNPFPVSYTPEGSSRQELYHVKLVGETTAPLAAMLEYLRTMVDKSDLDDEHFPRFATSIDALGVVLGFTARSNDQVTAIGKGRFFPWNSPNASYQLGGTNRLAAVRGYFQSVRPATGQVLLNVNVTHGVFKHSVRIDQLCQWVELDRFGKQFNPSQDNLLRQRLRMLSKFLARTRVSIEAKDAEGRPYIMKKTIHGLACATDMPRDSGVLFRPNYQFGNPQDIKFNKATPDGQTITVTVHSYYVSKYGQAPDARYPVVNAGSASRPILIPAERCTIQAGQAVRSKLTGPETTEMLNFACRSPFANAVSLIQDSASALGLDAPIVQDFGVKFDNRLLTVDGRELPPPTVQYANNRRFAAIRAGSWNMSGARVARPGPRITKWSWLRISKPNPPNSPELRSSIAGFVEFLNTSGIPIDTNESFPGSLHEVLARSGEEEQILRNHFKYLEGLLQPRGGSKNFFLLVILPANDTRLYGIVKTLTDTVFGFHTICVVEKTFTKKSLQTFANIGLKWNLKNGGNNHLLEDPLDMIKSGKTMVVGYDVTHPTNLPSDRDSAPSLVGLCASVDKDMGQWPAVAWEQSSRQEMLGDELTKHFRSRLELWRGKNSGTLPENIVIYRDGVSEGQFTQVLVVELPLIRKACDQVYKKSPKISIIVSVKRHQTRFYPTSAANQDEKSHNIRNGTVVDRGITQARYWDFFLTAHTALKGTARPAHYTVLYDEIFREKYGVGAKAADQLEKLTHDLCYLFGRATKAVSICPPAYYADIVCERARVHRPQHFNDGDVSDAASNVDTTGVQIHNNLKDTMYYI</sequence>
<gene>
    <name evidence="5" type="primary">MEL1</name>
    <name evidence="5" type="ORF">C8035_v004724</name>
</gene>
<dbReference type="Gene3D" id="3.30.420.10">
    <property type="entry name" value="Ribonuclease H-like superfamily/Ribonuclease H"/>
    <property type="match status" value="1"/>
</dbReference>
<protein>
    <submittedName>
        <fullName evidence="5">Protein argonaute MEL1</fullName>
    </submittedName>
</protein>
<keyword evidence="1" id="KW-0175">Coiled coil</keyword>
<keyword evidence="6" id="KW-1185">Reference proteome</keyword>
<dbReference type="PANTHER" id="PTHR22891">
    <property type="entry name" value="EUKARYOTIC TRANSLATION INITIATION FACTOR 2C"/>
    <property type="match status" value="1"/>
</dbReference>
<dbReference type="Pfam" id="PF02171">
    <property type="entry name" value="Piwi"/>
    <property type="match status" value="1"/>
</dbReference>
<dbReference type="Gene3D" id="3.40.50.2300">
    <property type="match status" value="1"/>
</dbReference>
<dbReference type="AlphaFoldDB" id="A0A4R8QPS9"/>
<accession>A0A4R8QPS9</accession>
<feature type="domain" description="CMP/dCMP-type deaminase" evidence="4">
    <location>
        <begin position="16"/>
        <end position="141"/>
    </location>
</feature>
<feature type="compositionally biased region" description="Basic and acidic residues" evidence="2">
    <location>
        <begin position="377"/>
        <end position="399"/>
    </location>
</feature>